<evidence type="ECO:0000313" key="2">
    <source>
        <dbReference type="RefSeq" id="XP_073765221.1"/>
    </source>
</evidence>
<accession>A0AC58G670</accession>
<organism evidence="1 2">
    <name type="scientific">Danio rerio</name>
    <name type="common">Zebrafish</name>
    <name type="synonym">Brachydanio rerio</name>
    <dbReference type="NCBI Taxonomy" id="7955"/>
    <lineage>
        <taxon>Eukaryota</taxon>
        <taxon>Metazoa</taxon>
        <taxon>Chordata</taxon>
        <taxon>Craniata</taxon>
        <taxon>Vertebrata</taxon>
        <taxon>Euteleostomi</taxon>
        <taxon>Actinopterygii</taxon>
        <taxon>Neopterygii</taxon>
        <taxon>Teleostei</taxon>
        <taxon>Ostariophysi</taxon>
        <taxon>Cypriniformes</taxon>
        <taxon>Danionidae</taxon>
        <taxon>Danioninae</taxon>
        <taxon>Danio</taxon>
    </lineage>
</organism>
<keyword evidence="1" id="KW-1185">Reference proteome</keyword>
<proteinExistence type="predicted"/>
<sequence>MTCHKQEAVVNGKTISVTDCPGLLDTSIDTTKLKLLMEECIYLSAPGPHVFLVVLRLGVKFTEDEKNAVKWIHKNFGEDAVNYTIILFTHADVLKGKSLEVYISQSKDLHELIKTCYGRYHSFNNKNRNNRDQVTELLKMIEKMDLFNGMKHYTNDMYKAAEEKIKKGADA</sequence>
<dbReference type="Proteomes" id="UP000000437">
    <property type="component" value="Chromosome 1"/>
</dbReference>
<reference evidence="2" key="1">
    <citation type="submission" date="2025-08" db="UniProtKB">
        <authorList>
            <consortium name="RefSeq"/>
        </authorList>
    </citation>
    <scope>IDENTIFICATION</scope>
    <source>
        <strain evidence="2">Tuebingen</strain>
        <tissue evidence="2">Fibroblasts and whole tissue</tissue>
    </source>
</reference>
<protein>
    <submittedName>
        <fullName evidence="2">GTPase IMAP family member 9</fullName>
    </submittedName>
</protein>
<gene>
    <name evidence="2" type="primary">LOC137495367</name>
</gene>
<name>A0AC58G670_DANRE</name>
<dbReference type="RefSeq" id="XP_073765221.1">
    <property type="nucleotide sequence ID" value="XM_073909120.1"/>
</dbReference>
<evidence type="ECO:0000313" key="1">
    <source>
        <dbReference type="Proteomes" id="UP000000437"/>
    </source>
</evidence>